<evidence type="ECO:0000313" key="3">
    <source>
        <dbReference type="Proteomes" id="UP001521184"/>
    </source>
</evidence>
<feature type="compositionally biased region" description="Polar residues" evidence="1">
    <location>
        <begin position="524"/>
        <end position="543"/>
    </location>
</feature>
<feature type="compositionally biased region" description="Low complexity" evidence="1">
    <location>
        <begin position="1175"/>
        <end position="1185"/>
    </location>
</feature>
<protein>
    <submittedName>
        <fullName evidence="2">Uncharacterized protein</fullName>
    </submittedName>
</protein>
<feature type="compositionally biased region" description="Basic residues" evidence="1">
    <location>
        <begin position="657"/>
        <end position="666"/>
    </location>
</feature>
<feature type="region of interest" description="Disordered" evidence="1">
    <location>
        <begin position="724"/>
        <end position="807"/>
    </location>
</feature>
<name>A0ABR3T8G8_9PEZI</name>
<proteinExistence type="predicted"/>
<feature type="compositionally biased region" description="Basic and acidic residues" evidence="1">
    <location>
        <begin position="1053"/>
        <end position="1063"/>
    </location>
</feature>
<organism evidence="2 3">
    <name type="scientific">Diplodia intermedia</name>
    <dbReference type="NCBI Taxonomy" id="856260"/>
    <lineage>
        <taxon>Eukaryota</taxon>
        <taxon>Fungi</taxon>
        <taxon>Dikarya</taxon>
        <taxon>Ascomycota</taxon>
        <taxon>Pezizomycotina</taxon>
        <taxon>Dothideomycetes</taxon>
        <taxon>Dothideomycetes incertae sedis</taxon>
        <taxon>Botryosphaeriales</taxon>
        <taxon>Botryosphaeriaceae</taxon>
        <taxon>Diplodia</taxon>
    </lineage>
</organism>
<evidence type="ECO:0000313" key="2">
    <source>
        <dbReference type="EMBL" id="KAL1635696.1"/>
    </source>
</evidence>
<feature type="region of interest" description="Disordered" evidence="1">
    <location>
        <begin position="838"/>
        <end position="1019"/>
    </location>
</feature>
<feature type="region of interest" description="Disordered" evidence="1">
    <location>
        <begin position="519"/>
        <end position="686"/>
    </location>
</feature>
<accession>A0ABR3T8G8</accession>
<feature type="compositionally biased region" description="Basic and acidic residues" evidence="1">
    <location>
        <begin position="881"/>
        <end position="900"/>
    </location>
</feature>
<sequence>MGNATSTDRAAAPREAHRLTKPRTYNHSPSPQLGPQAGSPHHSKPPNFDADDVVWTCAGSFRTKQEARQQIRLQLFGPHEEDALDSQAAAPGDNDDAVLADLANNIDRLTVLSRPAPNPPEAASAMRPAAASSEHDEPTVDLDAAIAILQELKKNATPDQLVALHKALLPTRDEPTAVDTSNQAPPKLVRRRSMAVPGLATRSPADVKDPKPVARPALPTQDETPPWSLEQLGPSPLTRIASLDVSQDDCPDHRAQTPGDMDYATLTNKIGTLMITNGAPSPAPSIISRHLDRRTSLPELHQEEYFGIECGHQANAQNPASFRAPLRRSETIGPSSGYAELDAQSTEIPRRARRSRVPSELMLQRPSTPEVGDEHDDLHPAAELPKLSADDYIAELQASPYGRTPFSRATPSPRPPHNADEGYHDRDDTEKFRAEALRILDGCVAVESTRIDGRTRIEQSHAAATGHSLDQNLPQIKLQRPAQAFHSDSGYSSGTSLKAMQLSQSQAVVSTAHSVCSDGAAETVPSTPDGRQNGQASDGSTDTADGRSLYTINVMLAASPQKHTEEDVEQKAGAEPKIETKPETEAETKSSWRKSLRRSKSWKRMSLRDLTSPSPSPTPEMPSEIIAKEQSPEPQMPQRHDSAMEQHSSEKTALNAARKRLQKRKSTGTPPTVQSIKPIETGSIPNVPQVLAAGYSKRIEDSPGMDHLEHTCVSQTSLVEQSAVSIRFPSPAPTEEESDTLSSLPKQNSKEKRSSKRVRSPSPLKQVFSFRRKSKNIPAPLEDAGEDATKNIPNSIEKDGIQGSGDSFGVATVSDFGSVTHSLGGSPYDIALSSLPVKPQVSGSSAVQPHHLSTALVKPSKSGQNMDDATASEYARIRSKYRADQKQKRQQKTWREKKAEEEEEKEYITPESTKPRTRPASYHDQQHQQQQKQQQESQLSSSVPSIPNFSRPQSMIPKASSAGCDSNDSSTAELDNKPLPAEPRNHVNKPAYRPYRRGLLTKASSQSQPRLTRAATFDIREEKIPVEGEEGLEVKHDQAPLKQEDIAVADRFKADESDGKRELPSSLRIQTHGWEQTSNFWRERREAQTQDHGQAQPMHGRSMSVQHRSMPRTDTQYLQRPAGNYHHHARSQSQQAMHSYSQSSSPNSSARASPSISPAWSPVPQEIPSPVKQLPSPFAAAPASARTKKRSSIQRYYSTMNKKQTHQPDAKTSVESVAEENEGKGERPAVPPKSSIPMIARASYSANPQENSRPSRKYGA</sequence>
<feature type="region of interest" description="Disordered" evidence="1">
    <location>
        <begin position="196"/>
        <end position="233"/>
    </location>
</feature>
<gene>
    <name evidence="2" type="ORF">SLS58_010134</name>
</gene>
<dbReference type="EMBL" id="JAKEKT020000111">
    <property type="protein sequence ID" value="KAL1635696.1"/>
    <property type="molecule type" value="Genomic_DNA"/>
</dbReference>
<dbReference type="Proteomes" id="UP001521184">
    <property type="component" value="Unassembled WGS sequence"/>
</dbReference>
<feature type="region of interest" description="Disordered" evidence="1">
    <location>
        <begin position="1053"/>
        <end position="1260"/>
    </location>
</feature>
<feature type="compositionally biased region" description="Low complexity" evidence="1">
    <location>
        <begin position="927"/>
        <end position="942"/>
    </location>
</feature>
<feature type="compositionally biased region" description="Polar residues" evidence="1">
    <location>
        <begin position="1103"/>
        <end position="1118"/>
    </location>
</feature>
<feature type="compositionally biased region" description="Polar residues" evidence="1">
    <location>
        <begin position="1067"/>
        <end position="1080"/>
    </location>
</feature>
<feature type="compositionally biased region" description="Polar residues" evidence="1">
    <location>
        <begin position="23"/>
        <end position="33"/>
    </location>
</feature>
<feature type="compositionally biased region" description="Basic residues" evidence="1">
    <location>
        <begin position="591"/>
        <end position="605"/>
    </location>
</feature>
<feature type="compositionally biased region" description="Low complexity" evidence="1">
    <location>
        <begin position="121"/>
        <end position="132"/>
    </location>
</feature>
<evidence type="ECO:0000256" key="1">
    <source>
        <dbReference type="SAM" id="MobiDB-lite"/>
    </source>
</evidence>
<reference evidence="2 3" key="1">
    <citation type="journal article" date="2023" name="Plant Dis.">
        <title>First Report of Diplodia intermedia Causing Canker and Dieback Diseases on Apple Trees in Canada.</title>
        <authorList>
            <person name="Ellouze W."/>
            <person name="Ilyukhin E."/>
            <person name="Sulman M."/>
            <person name="Ali S."/>
        </authorList>
    </citation>
    <scope>NUCLEOTIDE SEQUENCE [LARGE SCALE GENOMIC DNA]</scope>
    <source>
        <strain evidence="2 3">M45-28</strain>
    </source>
</reference>
<feature type="compositionally biased region" description="Basic and acidic residues" evidence="1">
    <location>
        <begin position="638"/>
        <end position="650"/>
    </location>
</feature>
<feature type="region of interest" description="Disordered" evidence="1">
    <location>
        <begin position="1"/>
        <end position="52"/>
    </location>
</feature>
<feature type="region of interest" description="Disordered" evidence="1">
    <location>
        <begin position="331"/>
        <end position="378"/>
    </location>
</feature>
<comment type="caution">
    <text evidence="2">The sequence shown here is derived from an EMBL/GenBank/DDBJ whole genome shotgun (WGS) entry which is preliminary data.</text>
</comment>
<feature type="compositionally biased region" description="Polar residues" evidence="1">
    <location>
        <begin position="943"/>
        <end position="953"/>
    </location>
</feature>
<feature type="compositionally biased region" description="Basic and acidic residues" evidence="1">
    <location>
        <begin position="562"/>
        <end position="590"/>
    </location>
</feature>
<feature type="region of interest" description="Disordered" evidence="1">
    <location>
        <begin position="400"/>
        <end position="425"/>
    </location>
</feature>
<feature type="region of interest" description="Disordered" evidence="1">
    <location>
        <begin position="111"/>
        <end position="137"/>
    </location>
</feature>
<feature type="compositionally biased region" description="Polar residues" evidence="1">
    <location>
        <begin position="963"/>
        <end position="973"/>
    </location>
</feature>
<keyword evidence="3" id="KW-1185">Reference proteome</keyword>
<feature type="compositionally biased region" description="Low complexity" evidence="1">
    <location>
        <begin position="1139"/>
        <end position="1164"/>
    </location>
</feature>
<feature type="compositionally biased region" description="Polar residues" evidence="1">
    <location>
        <begin position="1193"/>
        <end position="1202"/>
    </location>
</feature>